<dbReference type="GO" id="GO:0048487">
    <property type="term" value="F:beta-tubulin binding"/>
    <property type="evidence" value="ECO:0007669"/>
    <property type="project" value="InterPro"/>
</dbReference>
<dbReference type="EMBL" id="JASPKZ010003506">
    <property type="protein sequence ID" value="KAJ9593131.1"/>
    <property type="molecule type" value="Genomic_DNA"/>
</dbReference>
<dbReference type="PANTHER" id="PTHR31432">
    <property type="entry name" value="INTRAFLAGELLAR TRANSPORT PROTEIN 74 HOMOLOG"/>
    <property type="match status" value="1"/>
</dbReference>
<dbReference type="GO" id="GO:0035735">
    <property type="term" value="P:intraciliary transport involved in cilium assembly"/>
    <property type="evidence" value="ECO:0007669"/>
    <property type="project" value="TreeGrafter"/>
</dbReference>
<evidence type="ECO:0000313" key="3">
    <source>
        <dbReference type="Proteomes" id="UP001233999"/>
    </source>
</evidence>
<keyword evidence="3" id="KW-1185">Reference proteome</keyword>
<evidence type="ECO:0000313" key="2">
    <source>
        <dbReference type="EMBL" id="KAJ9593131.1"/>
    </source>
</evidence>
<dbReference type="Proteomes" id="UP001233999">
    <property type="component" value="Unassembled WGS sequence"/>
</dbReference>
<dbReference type="AlphaFoldDB" id="A0AAD8A6X6"/>
<dbReference type="PANTHER" id="PTHR31432:SF0">
    <property type="entry name" value="INTRAFLAGELLAR TRANSPORT PROTEIN 74 HOMOLOG"/>
    <property type="match status" value="1"/>
</dbReference>
<dbReference type="InterPro" id="IPR029602">
    <property type="entry name" value="IFT74"/>
</dbReference>
<evidence type="ECO:0000256" key="1">
    <source>
        <dbReference type="SAM" id="Coils"/>
    </source>
</evidence>
<name>A0AAD8A6X6_DIPPU</name>
<reference evidence="2" key="1">
    <citation type="journal article" date="2023" name="IScience">
        <title>Live-bearing cockroach genome reveals convergent evolutionary mechanisms linked to viviparity in insects and beyond.</title>
        <authorList>
            <person name="Fouks B."/>
            <person name="Harrison M.C."/>
            <person name="Mikhailova A.A."/>
            <person name="Marchal E."/>
            <person name="English S."/>
            <person name="Carruthers M."/>
            <person name="Jennings E.C."/>
            <person name="Chiamaka E.L."/>
            <person name="Frigard R.A."/>
            <person name="Pippel M."/>
            <person name="Attardo G.M."/>
            <person name="Benoit J.B."/>
            <person name="Bornberg-Bauer E."/>
            <person name="Tobe S.S."/>
        </authorList>
    </citation>
    <scope>NUCLEOTIDE SEQUENCE</scope>
    <source>
        <strain evidence="2">Stay&amp;Tobe</strain>
    </source>
</reference>
<keyword evidence="1" id="KW-0175">Coiled coil</keyword>
<feature type="non-terminal residue" evidence="2">
    <location>
        <position position="1"/>
    </location>
</feature>
<accession>A0AAD8A6X6</accession>
<gene>
    <name evidence="2" type="ORF">L9F63_027621</name>
</gene>
<sequence>MQKPFSGSFSGCEAQLKVQVLYLMNRLIFNPSAPMQRQSTYLRHLLVEALEEKIKIEMEALKQKMASMQQEMGTLSDLDLLRDQAQEKRTMLDEETQMKHDQIQTFIEQLLVTLRNMYEKRLNENETYAQLSNLERKLRAFEREKWSNASISLYVFEQNDSFFNSILQTIRDGI</sequence>
<dbReference type="GO" id="GO:0030992">
    <property type="term" value="C:intraciliary transport particle B"/>
    <property type="evidence" value="ECO:0007669"/>
    <property type="project" value="InterPro"/>
</dbReference>
<organism evidence="2 3">
    <name type="scientific">Diploptera punctata</name>
    <name type="common">Pacific beetle cockroach</name>
    <dbReference type="NCBI Taxonomy" id="6984"/>
    <lineage>
        <taxon>Eukaryota</taxon>
        <taxon>Metazoa</taxon>
        <taxon>Ecdysozoa</taxon>
        <taxon>Arthropoda</taxon>
        <taxon>Hexapoda</taxon>
        <taxon>Insecta</taxon>
        <taxon>Pterygota</taxon>
        <taxon>Neoptera</taxon>
        <taxon>Polyneoptera</taxon>
        <taxon>Dictyoptera</taxon>
        <taxon>Blattodea</taxon>
        <taxon>Blaberoidea</taxon>
        <taxon>Blaberidae</taxon>
        <taxon>Diplopterinae</taxon>
        <taxon>Diploptera</taxon>
    </lineage>
</organism>
<dbReference type="GO" id="GO:0005929">
    <property type="term" value="C:cilium"/>
    <property type="evidence" value="ECO:0007669"/>
    <property type="project" value="TreeGrafter"/>
</dbReference>
<reference evidence="2" key="2">
    <citation type="submission" date="2023-05" db="EMBL/GenBank/DDBJ databases">
        <authorList>
            <person name="Fouks B."/>
        </authorList>
    </citation>
    <scope>NUCLEOTIDE SEQUENCE</scope>
    <source>
        <strain evidence="2">Stay&amp;Tobe</strain>
        <tissue evidence="2">Testes</tissue>
    </source>
</reference>
<comment type="caution">
    <text evidence="2">The sequence shown here is derived from an EMBL/GenBank/DDBJ whole genome shotgun (WGS) entry which is preliminary data.</text>
</comment>
<protein>
    <submittedName>
        <fullName evidence="2">Uncharacterized protein</fullName>
    </submittedName>
</protein>
<feature type="coiled-coil region" evidence="1">
    <location>
        <begin position="47"/>
        <end position="98"/>
    </location>
</feature>
<proteinExistence type="predicted"/>